<reference evidence="3 4" key="1">
    <citation type="submission" date="2018-09" db="EMBL/GenBank/DDBJ databases">
        <title>Nesterenkonia natronophila sp. nov., an alkaliphilic actinobacteriume isolated from a soda lake, and emended description of the genus Nesterenkonia.</title>
        <authorList>
            <person name="Menes R.J."/>
            <person name="Iriarte A."/>
        </authorList>
    </citation>
    <scope>NUCLEOTIDE SEQUENCE [LARGE SCALE GENOMIC DNA]</scope>
    <source>
        <strain evidence="3 4">M8</strain>
    </source>
</reference>
<evidence type="ECO:0000259" key="2">
    <source>
        <dbReference type="Pfam" id="PF19843"/>
    </source>
</evidence>
<dbReference type="PROSITE" id="PS51257">
    <property type="entry name" value="PROKAR_LIPOPROTEIN"/>
    <property type="match status" value="1"/>
</dbReference>
<comment type="caution">
    <text evidence="3">The sequence shown here is derived from an EMBL/GenBank/DDBJ whole genome shotgun (WGS) entry which is preliminary data.</text>
</comment>
<proteinExistence type="predicted"/>
<name>A0A3A4F4G1_9MICC</name>
<evidence type="ECO:0000256" key="1">
    <source>
        <dbReference type="SAM" id="MobiDB-lite"/>
    </source>
</evidence>
<sequence length="227" mass="24878">MVIELRVVGTAAAAALMTALAGCAEGTERAEAEEAQPTVLESAADKTAGRDVESSPEGGEDGPGDGAAEASDPTPVPASSEGPAQDWPAPEPPEEIYAPTEEGAEALLQYWFDARHYARITGETAPLEEVSHEDCEMCRAELELVRDVFANDGWYVSDSDVVKDIHVRLESSKIASGLFILKESKFEYYWNQEKQGISRHNKVGAYQFKFRYVGDQWRVIHSNNIEL</sequence>
<dbReference type="InterPro" id="IPR046281">
    <property type="entry name" value="DUF6318"/>
</dbReference>
<protein>
    <recommendedName>
        <fullName evidence="2">DUF6318 domain-containing protein</fullName>
    </recommendedName>
</protein>
<dbReference type="Proteomes" id="UP000266615">
    <property type="component" value="Unassembled WGS sequence"/>
</dbReference>
<dbReference type="Pfam" id="PF19843">
    <property type="entry name" value="DUF6318"/>
    <property type="match status" value="1"/>
</dbReference>
<dbReference type="AlphaFoldDB" id="A0A3A4F4G1"/>
<accession>A0A3A4F4G1</accession>
<gene>
    <name evidence="3" type="ORF">D3250_02400</name>
</gene>
<feature type="compositionally biased region" description="Basic and acidic residues" evidence="1">
    <location>
        <begin position="43"/>
        <end position="53"/>
    </location>
</feature>
<feature type="domain" description="DUF6318" evidence="2">
    <location>
        <begin position="76"/>
        <end position="221"/>
    </location>
</feature>
<evidence type="ECO:0000313" key="3">
    <source>
        <dbReference type="EMBL" id="RJN32696.1"/>
    </source>
</evidence>
<organism evidence="3 4">
    <name type="scientific">Nesterenkonia natronophila</name>
    <dbReference type="NCBI Taxonomy" id="2174932"/>
    <lineage>
        <taxon>Bacteria</taxon>
        <taxon>Bacillati</taxon>
        <taxon>Actinomycetota</taxon>
        <taxon>Actinomycetes</taxon>
        <taxon>Micrococcales</taxon>
        <taxon>Micrococcaceae</taxon>
        <taxon>Nesterenkonia</taxon>
    </lineage>
</organism>
<evidence type="ECO:0000313" key="4">
    <source>
        <dbReference type="Proteomes" id="UP000266615"/>
    </source>
</evidence>
<keyword evidence="4" id="KW-1185">Reference proteome</keyword>
<feature type="region of interest" description="Disordered" evidence="1">
    <location>
        <begin position="28"/>
        <end position="96"/>
    </location>
</feature>
<dbReference type="EMBL" id="QYZP01000001">
    <property type="protein sequence ID" value="RJN32696.1"/>
    <property type="molecule type" value="Genomic_DNA"/>
</dbReference>